<proteinExistence type="inferred from homology"/>
<dbReference type="GO" id="GO:0020037">
    <property type="term" value="F:heme binding"/>
    <property type="evidence" value="ECO:0007669"/>
    <property type="project" value="InterPro"/>
</dbReference>
<dbReference type="InterPro" id="IPR036396">
    <property type="entry name" value="Cyt_P450_sf"/>
</dbReference>
<evidence type="ECO:0000256" key="7">
    <source>
        <dbReference type="ARBA" id="ARBA00023033"/>
    </source>
</evidence>
<evidence type="ECO:0000256" key="1">
    <source>
        <dbReference type="ARBA" id="ARBA00001971"/>
    </source>
</evidence>
<evidence type="ECO:0000256" key="8">
    <source>
        <dbReference type="PIRSR" id="PIRSR602401-1"/>
    </source>
</evidence>
<dbReference type="SUPFAM" id="SSF48264">
    <property type="entry name" value="Cytochrome P450"/>
    <property type="match status" value="1"/>
</dbReference>
<dbReference type="InterPro" id="IPR002401">
    <property type="entry name" value="Cyt_P450_E_grp-I"/>
</dbReference>
<keyword evidence="4 8" id="KW-0479">Metal-binding</keyword>
<feature type="transmembrane region" description="Helical" evidence="9">
    <location>
        <begin position="27"/>
        <end position="50"/>
    </location>
</feature>
<dbReference type="Gene3D" id="1.10.630.10">
    <property type="entry name" value="Cytochrome P450"/>
    <property type="match status" value="1"/>
</dbReference>
<keyword evidence="9" id="KW-0812">Transmembrane</keyword>
<keyword evidence="9" id="KW-0472">Membrane</keyword>
<gene>
    <name evidence="11" type="primary">LOC107476209</name>
</gene>
<dbReference type="Proteomes" id="UP000515211">
    <property type="component" value="Chromosome 2"/>
</dbReference>
<dbReference type="Pfam" id="PF00067">
    <property type="entry name" value="p450"/>
    <property type="match status" value="1"/>
</dbReference>
<evidence type="ECO:0000256" key="6">
    <source>
        <dbReference type="ARBA" id="ARBA00023004"/>
    </source>
</evidence>
<dbReference type="KEGG" id="adu:107476209"/>
<evidence type="ECO:0000256" key="4">
    <source>
        <dbReference type="ARBA" id="ARBA00022723"/>
    </source>
</evidence>
<feature type="binding site" description="axial binding residue" evidence="8">
    <location>
        <position position="466"/>
    </location>
    <ligand>
        <name>heme</name>
        <dbReference type="ChEBI" id="CHEBI:30413"/>
    </ligand>
    <ligandPart>
        <name>Fe</name>
        <dbReference type="ChEBI" id="CHEBI:18248"/>
    </ligandPart>
</feature>
<evidence type="ECO:0000256" key="3">
    <source>
        <dbReference type="ARBA" id="ARBA00022617"/>
    </source>
</evidence>
<reference evidence="10" key="1">
    <citation type="journal article" date="2016" name="Nat. Genet.">
        <title>The genome sequences of Arachis duranensis and Arachis ipaensis, the diploid ancestors of cultivated peanut.</title>
        <authorList>
            <person name="Bertioli D.J."/>
            <person name="Cannon S.B."/>
            <person name="Froenicke L."/>
            <person name="Huang G."/>
            <person name="Farmer A.D."/>
            <person name="Cannon E.K."/>
            <person name="Liu X."/>
            <person name="Gao D."/>
            <person name="Clevenger J."/>
            <person name="Dash S."/>
            <person name="Ren L."/>
            <person name="Moretzsohn M.C."/>
            <person name="Shirasawa K."/>
            <person name="Huang W."/>
            <person name="Vidigal B."/>
            <person name="Abernathy B."/>
            <person name="Chu Y."/>
            <person name="Niederhuth C.E."/>
            <person name="Umale P."/>
            <person name="Araujo A.C."/>
            <person name="Kozik A."/>
            <person name="Kim K.D."/>
            <person name="Burow M.D."/>
            <person name="Varshney R.K."/>
            <person name="Wang X."/>
            <person name="Zhang X."/>
            <person name="Barkley N."/>
            <person name="Guimaraes P.M."/>
            <person name="Isobe S."/>
            <person name="Guo B."/>
            <person name="Liao B."/>
            <person name="Stalker H.T."/>
            <person name="Schmitz R.J."/>
            <person name="Scheffler B.E."/>
            <person name="Leal-Bertioli S.C."/>
            <person name="Xun X."/>
            <person name="Jackson S.A."/>
            <person name="Michelmore R."/>
            <person name="Ozias-Akins P."/>
        </authorList>
    </citation>
    <scope>NUCLEOTIDE SEQUENCE [LARGE SCALE GENOMIC DNA]</scope>
    <source>
        <strain evidence="10">cv. V14167</strain>
    </source>
</reference>
<accession>A0A6P4CH33</accession>
<evidence type="ECO:0000256" key="5">
    <source>
        <dbReference type="ARBA" id="ARBA00023002"/>
    </source>
</evidence>
<keyword evidence="6 8" id="KW-0408">Iron</keyword>
<organism evidence="10 11">
    <name type="scientific">Arachis duranensis</name>
    <name type="common">Wild peanut</name>
    <dbReference type="NCBI Taxonomy" id="130453"/>
    <lineage>
        <taxon>Eukaryota</taxon>
        <taxon>Viridiplantae</taxon>
        <taxon>Streptophyta</taxon>
        <taxon>Embryophyta</taxon>
        <taxon>Tracheophyta</taxon>
        <taxon>Spermatophyta</taxon>
        <taxon>Magnoliopsida</taxon>
        <taxon>eudicotyledons</taxon>
        <taxon>Gunneridae</taxon>
        <taxon>Pentapetalae</taxon>
        <taxon>rosids</taxon>
        <taxon>fabids</taxon>
        <taxon>Fabales</taxon>
        <taxon>Fabaceae</taxon>
        <taxon>Papilionoideae</taxon>
        <taxon>50 kb inversion clade</taxon>
        <taxon>dalbergioids sensu lato</taxon>
        <taxon>Dalbergieae</taxon>
        <taxon>Pterocarpus clade</taxon>
        <taxon>Arachis</taxon>
    </lineage>
</organism>
<name>A0A6P4CH33_ARADU</name>
<dbReference type="RefSeq" id="XP_015951461.2">
    <property type="nucleotide sequence ID" value="XM_016095975.3"/>
</dbReference>
<keyword evidence="7" id="KW-0503">Monooxygenase</keyword>
<dbReference type="CDD" id="cd11064">
    <property type="entry name" value="CYP86A"/>
    <property type="match status" value="1"/>
</dbReference>
<evidence type="ECO:0000256" key="2">
    <source>
        <dbReference type="ARBA" id="ARBA00010617"/>
    </source>
</evidence>
<dbReference type="GO" id="GO:0005506">
    <property type="term" value="F:iron ion binding"/>
    <property type="evidence" value="ECO:0007669"/>
    <property type="project" value="InterPro"/>
</dbReference>
<comment type="similarity">
    <text evidence="2">Belongs to the cytochrome P450 family.</text>
</comment>
<dbReference type="PRINTS" id="PR00385">
    <property type="entry name" value="P450"/>
</dbReference>
<dbReference type="AlphaFoldDB" id="A0A6P4CH33"/>
<evidence type="ECO:0000256" key="9">
    <source>
        <dbReference type="SAM" id="Phobius"/>
    </source>
</evidence>
<evidence type="ECO:0000313" key="10">
    <source>
        <dbReference type="Proteomes" id="UP000515211"/>
    </source>
</evidence>
<dbReference type="PANTHER" id="PTHR24296">
    <property type="entry name" value="CYTOCHROME P450"/>
    <property type="match status" value="1"/>
</dbReference>
<keyword evidence="10" id="KW-1185">Reference proteome</keyword>
<comment type="cofactor">
    <cofactor evidence="1 8">
        <name>heme</name>
        <dbReference type="ChEBI" id="CHEBI:30413"/>
    </cofactor>
</comment>
<keyword evidence="3 8" id="KW-0349">Heme</keyword>
<keyword evidence="5" id="KW-0560">Oxidoreductase</keyword>
<keyword evidence="9" id="KW-1133">Transmembrane helix</keyword>
<dbReference type="InterPro" id="IPR001128">
    <property type="entry name" value="Cyt_P450"/>
</dbReference>
<evidence type="ECO:0000313" key="11">
    <source>
        <dbReference type="RefSeq" id="XP_015951461.2"/>
    </source>
</evidence>
<dbReference type="PRINTS" id="PR00463">
    <property type="entry name" value="EP450I"/>
</dbReference>
<reference evidence="11" key="2">
    <citation type="submission" date="2025-08" db="UniProtKB">
        <authorList>
            <consortium name="RefSeq"/>
        </authorList>
    </citation>
    <scope>IDENTIFICATION</scope>
    <source>
        <tissue evidence="11">Whole plant</tissue>
    </source>
</reference>
<dbReference type="GeneID" id="107476209"/>
<dbReference type="GO" id="GO:0016705">
    <property type="term" value="F:oxidoreductase activity, acting on paired donors, with incorporation or reduction of molecular oxygen"/>
    <property type="evidence" value="ECO:0007669"/>
    <property type="project" value="InterPro"/>
</dbReference>
<dbReference type="GO" id="GO:0004497">
    <property type="term" value="F:monooxygenase activity"/>
    <property type="evidence" value="ECO:0007669"/>
    <property type="project" value="UniProtKB-KW"/>
</dbReference>
<protein>
    <submittedName>
        <fullName evidence="11">Cytochrome P450 94C1-like</fullName>
    </submittedName>
</protein>
<sequence>MELEHVIPTSSLLHLLFKNDASFGSSLILPLMVIMIMIMIITIIIIVSFGSPFKIVIKKKNKNNIFCNCETCQAYLTSSWSKDFENLCDWHSHLLKNSPTRTIHIHVLRNTITANSDNVEYMLKTRFENYPKGKAFSMILGDFLGKGIFNVDGELWRFQKKMASMELNKVSIKSFAFEIVNYEIQQRLVPLLLSSRKYQVDLQDVFRRFSFDSICRFSFGLDPKCLEQSLPMSDFALSFDKASRLSAERAMAVSPFIWKVKRLFNMGSERELRESLGVINMLAKEVINQKRKMGFSEHKDLLSRFMSNVEDETCLRDIVISFLLAGRDTVASALTSFFWLLAKHPQVELEILLEADKVIGANKELTSFEQLRKLHYLQAAVYESMRLYPPVQFDSKFCVEDDVLPDGTKVKSGTRVTYHPYAMGRLEELWGQDCMEFRPQRWLKGGVFHHENPFKYPVFQAGLRVCMGKEMALMEIKCVTLPLIRRFHFQLVPPVLHHATPIFSPGLTATFRCGLPVIVNQRKTQSS</sequence>